<feature type="domain" description="Splicing factor 1 helix-hairpin" evidence="3">
    <location>
        <begin position="1"/>
        <end position="44"/>
    </location>
</feature>
<evidence type="ECO:0000256" key="2">
    <source>
        <dbReference type="RuleBase" id="RU367126"/>
    </source>
</evidence>
<dbReference type="CTD" id="36343565"/>
<evidence type="ECO:0000256" key="1">
    <source>
        <dbReference type="ARBA" id="ARBA00022884"/>
    </source>
</evidence>
<dbReference type="SUPFAM" id="SSF54791">
    <property type="entry name" value="Eukaryotic type KH-domain (KH-domain type I)"/>
    <property type="match status" value="1"/>
</dbReference>
<dbReference type="GO" id="GO:0048024">
    <property type="term" value="P:regulation of mRNA splicing, via spliceosome"/>
    <property type="evidence" value="ECO:0007669"/>
    <property type="project" value="TreeGrafter"/>
</dbReference>
<evidence type="ECO:0000259" key="4">
    <source>
        <dbReference type="Pfam" id="PF22675"/>
    </source>
</evidence>
<dbReference type="GeneID" id="36343565"/>
<dbReference type="GO" id="GO:0003729">
    <property type="term" value="F:mRNA binding"/>
    <property type="evidence" value="ECO:0007669"/>
    <property type="project" value="TreeGrafter"/>
</dbReference>
<feature type="domain" description="KHDC4/BBP-like KH-domain type I" evidence="4">
    <location>
        <begin position="47"/>
        <end position="102"/>
    </location>
</feature>
<comment type="function">
    <text evidence="2">Necessary for the splicing of pre-mRNA. Has a role in the recognition of the branch site (5'-UACUAAC-3'), the pyrimidine tract and the 3'-splice site at the 3'-end of introns.</text>
</comment>
<keyword evidence="2" id="KW-0479">Metal-binding</keyword>
<keyword evidence="2" id="KW-0863">Zinc-finger</keyword>
<evidence type="ECO:0000259" key="3">
    <source>
        <dbReference type="Pfam" id="PF16275"/>
    </source>
</evidence>
<dbReference type="EMBL" id="APAU02000088">
    <property type="protein sequence ID" value="EUB57314.1"/>
    <property type="molecule type" value="Genomic_DNA"/>
</dbReference>
<dbReference type="STRING" id="6210.W6UV40"/>
<keyword evidence="2" id="KW-0539">Nucleus</keyword>
<protein>
    <recommendedName>
        <fullName evidence="2">Branchpoint-bridging protein</fullName>
    </recommendedName>
</protein>
<dbReference type="InterPro" id="IPR055256">
    <property type="entry name" value="KH_1_KHDC4/BBP-like"/>
</dbReference>
<keyword evidence="2" id="KW-0507">mRNA processing</keyword>
<dbReference type="Proteomes" id="UP000019149">
    <property type="component" value="Unassembled WGS sequence"/>
</dbReference>
<evidence type="ECO:0000313" key="6">
    <source>
        <dbReference type="Proteomes" id="UP000019149"/>
    </source>
</evidence>
<dbReference type="Gene3D" id="3.30.1370.10">
    <property type="entry name" value="K Homology domain, type 1"/>
    <property type="match status" value="1"/>
</dbReference>
<keyword evidence="1" id="KW-0694">RNA-binding</keyword>
<accession>W6UV40</accession>
<dbReference type="Pfam" id="PF16275">
    <property type="entry name" value="SF1-HH"/>
    <property type="match status" value="1"/>
</dbReference>
<keyword evidence="6" id="KW-1185">Reference proteome</keyword>
<comment type="subcellular location">
    <subcellularLocation>
        <location evidence="2">Nucleus</location>
    </subcellularLocation>
</comment>
<dbReference type="GO" id="GO:0005681">
    <property type="term" value="C:spliceosomal complex"/>
    <property type="evidence" value="ECO:0007669"/>
    <property type="project" value="UniProtKB-KW"/>
</dbReference>
<dbReference type="GO" id="GO:0045131">
    <property type="term" value="F:pre-mRNA branch point binding"/>
    <property type="evidence" value="ECO:0007669"/>
    <property type="project" value="UniProtKB-UniRule"/>
</dbReference>
<sequence>MPTQLPPNLTPAQEKMYILQLQIEDITRRLKTGDLGIPANPEDRYVTGAKIIIRGKGSVKDGKLIRRDGMPIPGEDEPLHAFVSAATPESCQKAVEKIQSIIRQGIEVPEGFGHLASDCKLRDPSVTMEHMGINPMERAKMDSEYTALMAEYYQKKEHVEDEMKKVNEIFMQEMDEEYFGNDKCAVYRKKLWDILEKPQTSSAARKVCKRWHLYLISDMEFCMLSKLSRLVYFGPMRQFLAVVSLGLSERRLFIHDYAVPISVLSMIRLIEIFNKLELFKMHFIHNISRNYLQTVVNAELIHDIPALICRIFTQLSALVQYNVTF</sequence>
<keyword evidence="2" id="KW-0862">Zinc</keyword>
<dbReference type="InterPro" id="IPR036612">
    <property type="entry name" value="KH_dom_type_1_sf"/>
</dbReference>
<dbReference type="PANTHER" id="PTHR11208:SF45">
    <property type="entry name" value="SPLICING FACTOR 1"/>
    <property type="match status" value="1"/>
</dbReference>
<dbReference type="KEGG" id="egl:EGR_07850"/>
<dbReference type="PANTHER" id="PTHR11208">
    <property type="entry name" value="RNA-BINDING PROTEIN RELATED"/>
    <property type="match status" value="1"/>
</dbReference>
<gene>
    <name evidence="5" type="ORF">EGR_07850</name>
</gene>
<keyword evidence="2" id="KW-0747">Spliceosome</keyword>
<comment type="caution">
    <text evidence="5">The sequence shown here is derived from an EMBL/GenBank/DDBJ whole genome shotgun (WGS) entry which is preliminary data.</text>
</comment>
<evidence type="ECO:0000313" key="5">
    <source>
        <dbReference type="EMBL" id="EUB57314.1"/>
    </source>
</evidence>
<dbReference type="InterPro" id="IPR045071">
    <property type="entry name" value="BBP-like"/>
</dbReference>
<dbReference type="AlphaFoldDB" id="W6UV40"/>
<dbReference type="Pfam" id="PF22675">
    <property type="entry name" value="KH-I_KHDC4-BBP"/>
    <property type="match status" value="1"/>
</dbReference>
<dbReference type="GO" id="GO:0008270">
    <property type="term" value="F:zinc ion binding"/>
    <property type="evidence" value="ECO:0007669"/>
    <property type="project" value="UniProtKB-UniRule"/>
</dbReference>
<dbReference type="GO" id="GO:0000398">
    <property type="term" value="P:mRNA splicing, via spliceosome"/>
    <property type="evidence" value="ECO:0007669"/>
    <property type="project" value="UniProtKB-UniRule"/>
</dbReference>
<keyword evidence="2" id="KW-0508">mRNA splicing</keyword>
<dbReference type="InterPro" id="IPR032570">
    <property type="entry name" value="SF1-HH"/>
</dbReference>
<dbReference type="OrthoDB" id="10021397at2759"/>
<proteinExistence type="inferred from homology"/>
<organism evidence="5 6">
    <name type="scientific">Echinococcus granulosus</name>
    <name type="common">Hydatid tapeworm</name>
    <dbReference type="NCBI Taxonomy" id="6210"/>
    <lineage>
        <taxon>Eukaryota</taxon>
        <taxon>Metazoa</taxon>
        <taxon>Spiralia</taxon>
        <taxon>Lophotrochozoa</taxon>
        <taxon>Platyhelminthes</taxon>
        <taxon>Cestoda</taxon>
        <taxon>Eucestoda</taxon>
        <taxon>Cyclophyllidea</taxon>
        <taxon>Taeniidae</taxon>
        <taxon>Echinococcus</taxon>
        <taxon>Echinococcus granulosus group</taxon>
    </lineage>
</organism>
<dbReference type="RefSeq" id="XP_024348510.1">
    <property type="nucleotide sequence ID" value="XM_024497099.1"/>
</dbReference>
<reference evidence="5 6" key="1">
    <citation type="journal article" date="2013" name="Nat. Genet.">
        <title>The genome of the hydatid tapeworm Echinococcus granulosus.</title>
        <authorList>
            <person name="Zheng H."/>
            <person name="Zhang W."/>
            <person name="Zhang L."/>
            <person name="Zhang Z."/>
            <person name="Li J."/>
            <person name="Lu G."/>
            <person name="Zhu Y."/>
            <person name="Wang Y."/>
            <person name="Huang Y."/>
            <person name="Liu J."/>
            <person name="Kang H."/>
            <person name="Chen J."/>
            <person name="Wang L."/>
            <person name="Chen A."/>
            <person name="Yu S."/>
            <person name="Gao Z."/>
            <person name="Jin L."/>
            <person name="Gu W."/>
            <person name="Wang Z."/>
            <person name="Zhao L."/>
            <person name="Shi B."/>
            <person name="Wen H."/>
            <person name="Lin R."/>
            <person name="Jones M.K."/>
            <person name="Brejova B."/>
            <person name="Vinar T."/>
            <person name="Zhao G."/>
            <person name="McManus D.P."/>
            <person name="Chen Z."/>
            <person name="Zhou Y."/>
            <person name="Wang S."/>
        </authorList>
    </citation>
    <scope>NUCLEOTIDE SEQUENCE [LARGE SCALE GENOMIC DNA]</scope>
</reference>
<name>W6UV40_ECHGR</name>
<comment type="similarity">
    <text evidence="2">Belongs to the BBP/SF1 family.</text>
</comment>